<dbReference type="SUPFAM" id="SSF54001">
    <property type="entry name" value="Cysteine proteinases"/>
    <property type="match status" value="1"/>
</dbReference>
<proteinExistence type="predicted"/>
<name>A0ABX2IPW4_9RHOB</name>
<dbReference type="Proteomes" id="UP000777935">
    <property type="component" value="Unassembled WGS sequence"/>
</dbReference>
<organism evidence="2 3">
    <name type="scientific">Parasulfitobacter algicola</name>
    <dbReference type="NCBI Taxonomy" id="2614809"/>
    <lineage>
        <taxon>Bacteria</taxon>
        <taxon>Pseudomonadati</taxon>
        <taxon>Pseudomonadota</taxon>
        <taxon>Alphaproteobacteria</taxon>
        <taxon>Rhodobacterales</taxon>
        <taxon>Roseobacteraceae</taxon>
        <taxon>Parasulfitobacter</taxon>
    </lineage>
</organism>
<dbReference type="InterPro" id="IPR002931">
    <property type="entry name" value="Transglutaminase-like"/>
</dbReference>
<keyword evidence="3" id="KW-1185">Reference proteome</keyword>
<reference evidence="2 3" key="1">
    <citation type="submission" date="2020-06" db="EMBL/GenBank/DDBJ databases">
        <title>Sulfitobacter algicola sp. nov., isolated from green algae.</title>
        <authorList>
            <person name="Wang C."/>
        </authorList>
    </citation>
    <scope>NUCLEOTIDE SEQUENCE [LARGE SCALE GENOMIC DNA]</scope>
    <source>
        <strain evidence="2 3">1151</strain>
    </source>
</reference>
<protein>
    <submittedName>
        <fullName evidence="2">Transglutaminase family protein</fullName>
    </submittedName>
</protein>
<sequence length="265" mass="29075">MQLQISHTTHYRYDQPVDYSLQKVRLRPKASELQDIIDWSLIIENGKLETSYTDHYGNHTDLISIEKGAQDLTITASGTVHTSDTSGILGKIYGRAPLWHFLQPTPLTTPGERIKSLARIVSNGENALNDLHTLSAAILKTAPYQIGQTQADTNAEEALQIGSGVCQDHANIFASAARQAGFPARYVSGYLMMNDRVDQDASHAWAEVHLDDLGWVGFDISNGIAPDEKYVRIATGRDAHDAAPISGMRMGSSDESMIVSLQVQQ</sequence>
<dbReference type="InterPro" id="IPR038765">
    <property type="entry name" value="Papain-like_cys_pep_sf"/>
</dbReference>
<evidence type="ECO:0000313" key="2">
    <source>
        <dbReference type="EMBL" id="NSX54929.1"/>
    </source>
</evidence>
<dbReference type="SMART" id="SM00460">
    <property type="entry name" value="TGc"/>
    <property type="match status" value="1"/>
</dbReference>
<dbReference type="InterPro" id="IPR013589">
    <property type="entry name" value="Bac_transglu_N"/>
</dbReference>
<evidence type="ECO:0000313" key="3">
    <source>
        <dbReference type="Proteomes" id="UP000777935"/>
    </source>
</evidence>
<dbReference type="Pfam" id="PF08379">
    <property type="entry name" value="Bact_transglu_N"/>
    <property type="match status" value="1"/>
</dbReference>
<dbReference type="PANTHER" id="PTHR33490:SF6">
    <property type="entry name" value="SLL1049 PROTEIN"/>
    <property type="match status" value="1"/>
</dbReference>
<dbReference type="PANTHER" id="PTHR33490">
    <property type="entry name" value="BLR5614 PROTEIN-RELATED"/>
    <property type="match status" value="1"/>
</dbReference>
<dbReference type="Pfam" id="PF01841">
    <property type="entry name" value="Transglut_core"/>
    <property type="match status" value="1"/>
</dbReference>
<comment type="caution">
    <text evidence="2">The sequence shown here is derived from an EMBL/GenBank/DDBJ whole genome shotgun (WGS) entry which is preliminary data.</text>
</comment>
<dbReference type="RefSeq" id="WP_174137467.1">
    <property type="nucleotide sequence ID" value="NZ_JABUFE010000004.1"/>
</dbReference>
<dbReference type="EMBL" id="JABUFE010000004">
    <property type="protein sequence ID" value="NSX54929.1"/>
    <property type="molecule type" value="Genomic_DNA"/>
</dbReference>
<evidence type="ECO:0000259" key="1">
    <source>
        <dbReference type="SMART" id="SM00460"/>
    </source>
</evidence>
<dbReference type="Gene3D" id="3.10.620.30">
    <property type="match status" value="1"/>
</dbReference>
<feature type="domain" description="Transglutaminase-like" evidence="1">
    <location>
        <begin position="158"/>
        <end position="222"/>
    </location>
</feature>
<accession>A0ABX2IPW4</accession>
<gene>
    <name evidence="2" type="ORF">HRQ87_08960</name>
</gene>